<name>A0A803TX14_ANOCA</name>
<evidence type="ECO:0000256" key="2">
    <source>
        <dbReference type="ARBA" id="ARBA00022490"/>
    </source>
</evidence>
<reference evidence="5 6" key="1">
    <citation type="submission" date="2009-12" db="EMBL/GenBank/DDBJ databases">
        <title>The Genome Sequence of Anolis carolinensis (Green Anole Lizard).</title>
        <authorList>
            <consortium name="The Genome Sequencing Platform"/>
            <person name="Di Palma F."/>
            <person name="Alfoldi J."/>
            <person name="Heiman D."/>
            <person name="Young S."/>
            <person name="Grabherr M."/>
            <person name="Johnson J."/>
            <person name="Lander E.S."/>
            <person name="Lindblad-Toh K."/>
        </authorList>
    </citation>
    <scope>NUCLEOTIDE SEQUENCE [LARGE SCALE GENOMIC DNA]</scope>
    <source>
        <strain evidence="5 6">JBL SC #1</strain>
    </source>
</reference>
<dbReference type="Ensembl" id="ENSACAT00000037318.1">
    <property type="protein sequence ID" value="ENSACAP00000039754.1"/>
    <property type="gene ID" value="ENSACAG00000044451.1"/>
</dbReference>
<dbReference type="InParanoid" id="A0A803TX14"/>
<reference evidence="5" key="3">
    <citation type="submission" date="2025-09" db="UniProtKB">
        <authorList>
            <consortium name="Ensembl"/>
        </authorList>
    </citation>
    <scope>IDENTIFICATION</scope>
</reference>
<dbReference type="Pfam" id="PF16322">
    <property type="entry name" value="Tub_N"/>
    <property type="match status" value="1"/>
</dbReference>
<comment type="subcellular location">
    <subcellularLocation>
        <location evidence="1">Cytoplasm</location>
    </subcellularLocation>
</comment>
<feature type="region of interest" description="Disordered" evidence="3">
    <location>
        <begin position="1"/>
        <end position="42"/>
    </location>
</feature>
<dbReference type="GeneTree" id="ENSGT00940000158155"/>
<reference evidence="5" key="2">
    <citation type="submission" date="2025-08" db="UniProtKB">
        <authorList>
            <consortium name="Ensembl"/>
        </authorList>
    </citation>
    <scope>IDENTIFICATION</scope>
</reference>
<sequence length="235" mass="25947">MRSRRCAHAQPRLRQGWKGGGGGRSRPCEGAAPSSGCHSNGRMASRSGVTFATMGASSFEDETLKLRQLKLENQRTLLEKKQRKKRLEHLMVQPNPEAKLCKLKSKVGEEQTPLVACSPSVPRVGIDDPVASLNQVAQDQISVGSSITENYTDQEKRKEIQSDVVSKMDLQDLLQKRGENYCISSILGCTFSCIYTSLSSTCVLPYNSQKSQPDYQLLGFLGVGRSKHLENYCCS</sequence>
<dbReference type="Proteomes" id="UP000001646">
    <property type="component" value="Chromosome 5"/>
</dbReference>
<evidence type="ECO:0000313" key="5">
    <source>
        <dbReference type="Ensembl" id="ENSACAP00000039754.1"/>
    </source>
</evidence>
<proteinExistence type="predicted"/>
<evidence type="ECO:0000256" key="1">
    <source>
        <dbReference type="ARBA" id="ARBA00004496"/>
    </source>
</evidence>
<protein>
    <recommendedName>
        <fullName evidence="4">Tubby N-terminal domain-containing protein</fullName>
    </recommendedName>
</protein>
<organism evidence="5 6">
    <name type="scientific">Anolis carolinensis</name>
    <name type="common">Green anole</name>
    <name type="synonym">American chameleon</name>
    <dbReference type="NCBI Taxonomy" id="28377"/>
    <lineage>
        <taxon>Eukaryota</taxon>
        <taxon>Metazoa</taxon>
        <taxon>Chordata</taxon>
        <taxon>Craniata</taxon>
        <taxon>Vertebrata</taxon>
        <taxon>Euteleostomi</taxon>
        <taxon>Lepidosauria</taxon>
        <taxon>Squamata</taxon>
        <taxon>Bifurcata</taxon>
        <taxon>Unidentata</taxon>
        <taxon>Episquamata</taxon>
        <taxon>Toxicofera</taxon>
        <taxon>Iguania</taxon>
        <taxon>Dactyloidae</taxon>
        <taxon>Anolis</taxon>
    </lineage>
</organism>
<dbReference type="PRINTS" id="PR01574">
    <property type="entry name" value="TUBBYPROTEIN"/>
</dbReference>
<feature type="domain" description="Tubby N-terminal" evidence="4">
    <location>
        <begin position="73"/>
        <end position="116"/>
    </location>
</feature>
<dbReference type="AlphaFoldDB" id="A0A803TX14"/>
<accession>A0A803TX14</accession>
<evidence type="ECO:0000256" key="3">
    <source>
        <dbReference type="SAM" id="MobiDB-lite"/>
    </source>
</evidence>
<dbReference type="InterPro" id="IPR005398">
    <property type="entry name" value="Tubby_N"/>
</dbReference>
<keyword evidence="2" id="KW-0963">Cytoplasm</keyword>
<evidence type="ECO:0000259" key="4">
    <source>
        <dbReference type="Pfam" id="PF16322"/>
    </source>
</evidence>
<dbReference type="GO" id="GO:0005737">
    <property type="term" value="C:cytoplasm"/>
    <property type="evidence" value="ECO:0007669"/>
    <property type="project" value="UniProtKB-SubCell"/>
</dbReference>
<keyword evidence="6" id="KW-1185">Reference proteome</keyword>
<evidence type="ECO:0000313" key="6">
    <source>
        <dbReference type="Proteomes" id="UP000001646"/>
    </source>
</evidence>